<feature type="chain" id="PRO_5031397474" description="Secreted protein" evidence="1">
    <location>
        <begin position="23"/>
        <end position="266"/>
    </location>
</feature>
<evidence type="ECO:0008006" key="4">
    <source>
        <dbReference type="Google" id="ProtNLM"/>
    </source>
</evidence>
<organism evidence="2 3">
    <name type="scientific">Brevundimonas alba</name>
    <dbReference type="NCBI Taxonomy" id="74314"/>
    <lineage>
        <taxon>Bacteria</taxon>
        <taxon>Pseudomonadati</taxon>
        <taxon>Pseudomonadota</taxon>
        <taxon>Alphaproteobacteria</taxon>
        <taxon>Caulobacterales</taxon>
        <taxon>Caulobacteraceae</taxon>
        <taxon>Brevundimonas</taxon>
    </lineage>
</organism>
<feature type="signal peptide" evidence="1">
    <location>
        <begin position="1"/>
        <end position="22"/>
    </location>
</feature>
<accession>A0A7X6BQJ2</accession>
<keyword evidence="1" id="KW-0732">Signal</keyword>
<dbReference type="EMBL" id="JAATJM010000002">
    <property type="protein sequence ID" value="NJC42666.1"/>
    <property type="molecule type" value="Genomic_DNA"/>
</dbReference>
<sequence>MRQLITLIAAACLLAAPAAAQTAPDRIEVVDRPEVLFYSIEDGGQGRFRSGDKEDWTFPVSHEDYAVIRDLLEPYRAEGRACDDPTARNLYRDGYMLWRDRTGEVRRPNDSFCYTPAFTASGRNMNLAYRQMNDWARARWTPPPGLPAPTTMTLVWRSWGNRLVEWTLPRGGEGRYINRDAQPVTFPVSEEQFDRFRALFAPYEGSRFECRRVITDGAYGSLIWSQPGHADQSLNFDAGCVSGDAADVFQRLEQAEAMLATFRDGG</sequence>
<dbReference type="Proteomes" id="UP000587415">
    <property type="component" value="Unassembled WGS sequence"/>
</dbReference>
<proteinExistence type="predicted"/>
<dbReference type="RefSeq" id="WP_168049027.1">
    <property type="nucleotide sequence ID" value="NZ_JAATJM010000002.1"/>
</dbReference>
<name>A0A7X6BQJ2_9CAUL</name>
<keyword evidence="3" id="KW-1185">Reference proteome</keyword>
<reference evidence="2 3" key="1">
    <citation type="submission" date="2020-03" db="EMBL/GenBank/DDBJ databases">
        <title>Genomic Encyclopedia of Type Strains, Phase IV (KMG-IV): sequencing the most valuable type-strain genomes for metagenomic binning, comparative biology and taxonomic classification.</title>
        <authorList>
            <person name="Goeker M."/>
        </authorList>
    </citation>
    <scope>NUCLEOTIDE SEQUENCE [LARGE SCALE GENOMIC DNA]</scope>
    <source>
        <strain evidence="2 3">DSM 4736</strain>
    </source>
</reference>
<gene>
    <name evidence="2" type="ORF">GGQ87_002961</name>
</gene>
<evidence type="ECO:0000313" key="2">
    <source>
        <dbReference type="EMBL" id="NJC42666.1"/>
    </source>
</evidence>
<protein>
    <recommendedName>
        <fullName evidence="4">Secreted protein</fullName>
    </recommendedName>
</protein>
<dbReference type="AlphaFoldDB" id="A0A7X6BQJ2"/>
<evidence type="ECO:0000313" key="3">
    <source>
        <dbReference type="Proteomes" id="UP000587415"/>
    </source>
</evidence>
<evidence type="ECO:0000256" key="1">
    <source>
        <dbReference type="SAM" id="SignalP"/>
    </source>
</evidence>
<comment type="caution">
    <text evidence="2">The sequence shown here is derived from an EMBL/GenBank/DDBJ whole genome shotgun (WGS) entry which is preliminary data.</text>
</comment>